<evidence type="ECO:0000256" key="1">
    <source>
        <dbReference type="ARBA" id="ARBA00004123"/>
    </source>
</evidence>
<evidence type="ECO:0000256" key="2">
    <source>
        <dbReference type="ARBA" id="ARBA00022723"/>
    </source>
</evidence>
<dbReference type="PANTHER" id="PTHR46235">
    <property type="entry name" value="PHD FINGER-CONTAINING PROTEIN DDB_G0268158"/>
    <property type="match status" value="1"/>
</dbReference>
<dbReference type="GeneID" id="120267247"/>
<dbReference type="CDD" id="cd15565">
    <property type="entry name" value="PHD2_NSD"/>
    <property type="match status" value="1"/>
</dbReference>
<reference evidence="8" key="1">
    <citation type="submission" date="2025-08" db="UniProtKB">
        <authorList>
            <consortium name="RefSeq"/>
        </authorList>
    </citation>
    <scope>IDENTIFICATION</scope>
</reference>
<dbReference type="Gene3D" id="3.30.40.10">
    <property type="entry name" value="Zinc/RING finger domain, C3HC4 (zinc finger)"/>
    <property type="match status" value="2"/>
</dbReference>
<dbReference type="InterPro" id="IPR055198">
    <property type="entry name" value="NSD_PHD"/>
</dbReference>
<dbReference type="InterPro" id="IPR022702">
    <property type="entry name" value="Cytosine_MeTrfase1_RFD"/>
</dbReference>
<accession>A0AB40BVI6</accession>
<dbReference type="InterPro" id="IPR001965">
    <property type="entry name" value="Znf_PHD"/>
</dbReference>
<evidence type="ECO:0000256" key="5">
    <source>
        <dbReference type="ARBA" id="ARBA00023242"/>
    </source>
</evidence>
<keyword evidence="2" id="KW-0479">Metal-binding</keyword>
<keyword evidence="4" id="KW-0862">Zinc</keyword>
<dbReference type="Proteomes" id="UP001515500">
    <property type="component" value="Chromosome 8"/>
</dbReference>
<keyword evidence="7" id="KW-1185">Reference proteome</keyword>
<dbReference type="Pfam" id="PF22908">
    <property type="entry name" value="PHD_NSD"/>
    <property type="match status" value="1"/>
</dbReference>
<protein>
    <submittedName>
        <fullName evidence="8">Protein ENHANCED DOWNY MILDEW 2-like</fullName>
    </submittedName>
</protein>
<sequence length="542" mass="61935">MLSLEDELEFEPQCVTRYCFVDEKETPLSFTVLPFCYDEAQMPNASDMQVFVHGKTDNGLRSVYKQVTAWKLNLQHEHPEFFVLCKERKWLKLLKPMKSYKGLVRTILVTALWLHFLKRNPETSEKRLWDCLCKFFSSFEVPPSENDLRNHLTLIKSFADNDETLSKSQLLNSDRVTKEPFIASGDKFDESMGVFEGDLVDANSGLFDSVCSICHNGGEILFCEGGCLRSFHATRDAGIDSNCKTLGYSRSEVEAMEKFVCKNCCYGQHQCFVCGQLGCSDKSVGAEVFRCASAECCHFYHPQCVAQWVFPEEKAEAIVYRERIVAGETFVCPVHKCHICRQSENKRIKELQFAMCARCPKSYHRKCLPRKHKIEENLRTPIRNHIVFPDTPDRKDINFVPGTKIKLLLKKRPVSEELLRETDPVILTNKSSTSDANIVKHSAMVAREYVPHAIKKAKVFVKSGSSDLHRDNHVSILDNDKILWKESPKGTVTSVLSRPISENKKIPLNDNHKVAVLAARRNTTRELFNSSFPVVDCETEKR</sequence>
<evidence type="ECO:0000313" key="8">
    <source>
        <dbReference type="RefSeq" id="XP_039130865.1"/>
    </source>
</evidence>
<dbReference type="RefSeq" id="XP_039130865.1">
    <property type="nucleotide sequence ID" value="XM_039274931.1"/>
</dbReference>
<proteinExistence type="predicted"/>
<feature type="domain" description="Zinc finger PHD-type" evidence="6">
    <location>
        <begin position="210"/>
        <end position="265"/>
    </location>
</feature>
<name>A0AB40BVI6_DIOCR</name>
<dbReference type="GO" id="GO:0005634">
    <property type="term" value="C:nucleus"/>
    <property type="evidence" value="ECO:0007669"/>
    <property type="project" value="UniProtKB-SubCell"/>
</dbReference>
<dbReference type="InterPro" id="IPR013083">
    <property type="entry name" value="Znf_RING/FYVE/PHD"/>
</dbReference>
<evidence type="ECO:0000313" key="7">
    <source>
        <dbReference type="Proteomes" id="UP001515500"/>
    </source>
</evidence>
<dbReference type="SMART" id="SM00249">
    <property type="entry name" value="PHD"/>
    <property type="match status" value="2"/>
</dbReference>
<keyword evidence="5" id="KW-0539">Nucleus</keyword>
<organism evidence="7 8">
    <name type="scientific">Dioscorea cayennensis subsp. rotundata</name>
    <name type="common">White Guinea yam</name>
    <name type="synonym">Dioscorea rotundata</name>
    <dbReference type="NCBI Taxonomy" id="55577"/>
    <lineage>
        <taxon>Eukaryota</taxon>
        <taxon>Viridiplantae</taxon>
        <taxon>Streptophyta</taxon>
        <taxon>Embryophyta</taxon>
        <taxon>Tracheophyta</taxon>
        <taxon>Spermatophyta</taxon>
        <taxon>Magnoliopsida</taxon>
        <taxon>Liliopsida</taxon>
        <taxon>Dioscoreales</taxon>
        <taxon>Dioscoreaceae</taxon>
        <taxon>Dioscorea</taxon>
    </lineage>
</organism>
<dbReference type="GO" id="GO:0006338">
    <property type="term" value="P:chromatin remodeling"/>
    <property type="evidence" value="ECO:0007669"/>
    <property type="project" value="UniProtKB-ARBA"/>
</dbReference>
<gene>
    <name evidence="8" type="primary">LOC120267247</name>
</gene>
<evidence type="ECO:0000256" key="3">
    <source>
        <dbReference type="ARBA" id="ARBA00022771"/>
    </source>
</evidence>
<dbReference type="PANTHER" id="PTHR46235:SF3">
    <property type="entry name" value="PHD FINGER-CONTAINING PROTEIN DDB_G0268158"/>
    <property type="match status" value="1"/>
</dbReference>
<comment type="subcellular location">
    <subcellularLocation>
        <location evidence="1">Nucleus</location>
    </subcellularLocation>
</comment>
<dbReference type="Pfam" id="PF12047">
    <property type="entry name" value="DNMT1-RFD"/>
    <property type="match status" value="1"/>
</dbReference>
<keyword evidence="3" id="KW-0863">Zinc-finger</keyword>
<evidence type="ECO:0000259" key="6">
    <source>
        <dbReference type="SMART" id="SM00249"/>
    </source>
</evidence>
<dbReference type="GO" id="GO:0008270">
    <property type="term" value="F:zinc ion binding"/>
    <property type="evidence" value="ECO:0007669"/>
    <property type="project" value="UniProtKB-KW"/>
</dbReference>
<feature type="domain" description="Zinc finger PHD-type" evidence="6">
    <location>
        <begin position="270"/>
        <end position="336"/>
    </location>
</feature>
<evidence type="ECO:0000256" key="4">
    <source>
        <dbReference type="ARBA" id="ARBA00022833"/>
    </source>
</evidence>
<dbReference type="AlphaFoldDB" id="A0AB40BVI6"/>